<dbReference type="InterPro" id="IPR052829">
    <property type="entry name" value="N-acetyltransferase_domain"/>
</dbReference>
<dbReference type="Pfam" id="PF00583">
    <property type="entry name" value="Acetyltransf_1"/>
    <property type="match status" value="1"/>
</dbReference>
<accession>A0A5D4TNL3</accession>
<gene>
    <name evidence="2" type="ORF">FZC85_09530</name>
</gene>
<dbReference type="InterPro" id="IPR016181">
    <property type="entry name" value="Acyl_CoA_acyltransferase"/>
</dbReference>
<sequence length="155" mass="18347">MEHILLIEMTGNEFEQYFTDKIQRYSLVLSQNAYEGNGDFETKATNQLNNLLPNGIQTSGHYFFNINNELENIGYLWIKKDNEKKSAFLYEIYILSEFRNMGYGTITIKKIEEWMREHELLFLKLHVFGNNNEARKLYERIGFEVAGVNMIKQVE</sequence>
<dbReference type="EMBL" id="VTEZ01000002">
    <property type="protein sequence ID" value="TYS87204.1"/>
    <property type="molecule type" value="Genomic_DNA"/>
</dbReference>
<dbReference type="SUPFAM" id="SSF55729">
    <property type="entry name" value="Acyl-CoA N-acyltransferases (Nat)"/>
    <property type="match status" value="1"/>
</dbReference>
<reference evidence="2 3" key="1">
    <citation type="submission" date="2019-08" db="EMBL/GenBank/DDBJ databases">
        <title>Bacillus genomes from the desert of Cuatro Cienegas, Coahuila.</title>
        <authorList>
            <person name="Olmedo-Alvarez G."/>
        </authorList>
    </citation>
    <scope>NUCLEOTIDE SEQUENCE [LARGE SCALE GENOMIC DNA]</scope>
    <source>
        <strain evidence="2 3">CH87b_3T</strain>
    </source>
</reference>
<dbReference type="InterPro" id="IPR000182">
    <property type="entry name" value="GNAT_dom"/>
</dbReference>
<dbReference type="PANTHER" id="PTHR43259">
    <property type="entry name" value="SPT10P"/>
    <property type="match status" value="1"/>
</dbReference>
<dbReference type="CDD" id="cd04301">
    <property type="entry name" value="NAT_SF"/>
    <property type="match status" value="1"/>
</dbReference>
<dbReference type="PANTHER" id="PTHR43259:SF1">
    <property type="entry name" value="N-ACETYLTRANSFERASE DOMAIN-CONTAINING PROTEIN"/>
    <property type="match status" value="1"/>
</dbReference>
<evidence type="ECO:0000259" key="1">
    <source>
        <dbReference type="PROSITE" id="PS51186"/>
    </source>
</evidence>
<evidence type="ECO:0000313" key="2">
    <source>
        <dbReference type="EMBL" id="TYS87204.1"/>
    </source>
</evidence>
<dbReference type="GO" id="GO:0016747">
    <property type="term" value="F:acyltransferase activity, transferring groups other than amino-acyl groups"/>
    <property type="evidence" value="ECO:0007669"/>
    <property type="project" value="InterPro"/>
</dbReference>
<dbReference type="OrthoDB" id="65897at2"/>
<feature type="domain" description="N-acetyltransferase" evidence="1">
    <location>
        <begin position="20"/>
        <end position="155"/>
    </location>
</feature>
<dbReference type="AlphaFoldDB" id="A0A5D4TNL3"/>
<dbReference type="Proteomes" id="UP000324269">
    <property type="component" value="Unassembled WGS sequence"/>
</dbReference>
<proteinExistence type="predicted"/>
<organism evidence="2 3">
    <name type="scientific">Rossellomorea aquimaris</name>
    <dbReference type="NCBI Taxonomy" id="189382"/>
    <lineage>
        <taxon>Bacteria</taxon>
        <taxon>Bacillati</taxon>
        <taxon>Bacillota</taxon>
        <taxon>Bacilli</taxon>
        <taxon>Bacillales</taxon>
        <taxon>Bacillaceae</taxon>
        <taxon>Rossellomorea</taxon>
    </lineage>
</organism>
<dbReference type="RefSeq" id="WP_148970851.1">
    <property type="nucleotide sequence ID" value="NZ_JBNIKW010000007.1"/>
</dbReference>
<dbReference type="PROSITE" id="PS51186">
    <property type="entry name" value="GNAT"/>
    <property type="match status" value="1"/>
</dbReference>
<keyword evidence="2" id="KW-0808">Transferase</keyword>
<evidence type="ECO:0000313" key="3">
    <source>
        <dbReference type="Proteomes" id="UP000324269"/>
    </source>
</evidence>
<name>A0A5D4TNL3_9BACI</name>
<dbReference type="Gene3D" id="3.40.630.30">
    <property type="match status" value="1"/>
</dbReference>
<comment type="caution">
    <text evidence="2">The sequence shown here is derived from an EMBL/GenBank/DDBJ whole genome shotgun (WGS) entry which is preliminary data.</text>
</comment>
<protein>
    <submittedName>
        <fullName evidence="2">GNAT family N-acetyltransferase</fullName>
    </submittedName>
</protein>